<dbReference type="OrthoDB" id="4027955at2759"/>
<feature type="region of interest" description="Disordered" evidence="1">
    <location>
        <begin position="125"/>
        <end position="210"/>
    </location>
</feature>
<evidence type="ECO:0000313" key="4">
    <source>
        <dbReference type="Proteomes" id="UP000002605"/>
    </source>
</evidence>
<dbReference type="RefSeq" id="XP_002418829.1">
    <property type="nucleotide sequence ID" value="XM_002418784.1"/>
</dbReference>
<accession>B9WCL2</accession>
<dbReference type="HOGENOM" id="CLU_865984_0_0_1"/>
<keyword evidence="4" id="KW-1185">Reference proteome</keyword>
<evidence type="ECO:0000313" key="3">
    <source>
        <dbReference type="EMBL" id="CAX44135.1"/>
    </source>
</evidence>
<dbReference type="Proteomes" id="UP000002605">
    <property type="component" value="Chromosome 2"/>
</dbReference>
<sequence length="321" mass="35950">MSGNSASNFSNHAHPNPTLGQDNQTAVQEDNPTMVGSASPLQPSDQRVDDLLSQRLPKMMEKQFGTMVNEQLHPMMDKLFEAQFPKYNSTIENHVRSTYFNTATTRIIDTLKPFIQETINQAVQPRFPGSFSEPAHVLPNKHHPSISPPPTQPKTTNPPHDTEFDFNHNEASNNQEYNAADLSGSNQNQETGTLANNTEDSNDAVSVNSTMPHPPSSILSVDTTNQLKSPQQINSPTTSNHSSFGMSNTMKTHETLQQSNGYTVNSSSTVTTEKFLDVRNRIMDIERQSPRPESQNHRHQHYRKEITLHLQPTVSQSIFIH</sequence>
<feature type="compositionally biased region" description="Polar residues" evidence="1">
    <location>
        <begin position="169"/>
        <end position="210"/>
    </location>
</feature>
<name>B9WCL2_CANDC</name>
<dbReference type="GeneID" id="8046366"/>
<dbReference type="AlphaFoldDB" id="B9WCL2"/>
<proteinExistence type="predicted"/>
<dbReference type="VEuPathDB" id="FungiDB:CD36_23550"/>
<gene>
    <name evidence="2" type="ordered locus">Cd36_23550</name>
    <name evidence="3" type="ORF">CD36_23550</name>
</gene>
<dbReference type="EMBL" id="FM992689">
    <property type="protein sequence ID" value="CAX44135.1"/>
    <property type="molecule type" value="Genomic_DNA"/>
</dbReference>
<dbReference type="KEGG" id="cdu:CD36_23550"/>
<evidence type="ECO:0000313" key="2">
    <source>
        <dbReference type="CGD" id="CAL0000159646"/>
    </source>
</evidence>
<reference evidence="3 4" key="1">
    <citation type="journal article" date="2009" name="Genome Res.">
        <title>Comparative genomics of the fungal pathogens Candida dubliniensis and Candida albicans.</title>
        <authorList>
            <person name="Jackson A.P."/>
            <person name="Gamble J.A."/>
            <person name="Yeomans T."/>
            <person name="Moran G.P."/>
            <person name="Saunders D."/>
            <person name="Harris D."/>
            <person name="Aslett M."/>
            <person name="Barrell J.F."/>
            <person name="Butler G."/>
            <person name="Citiulo F."/>
            <person name="Coleman D.C."/>
            <person name="de Groot P.W.J."/>
            <person name="Goodwin T.J."/>
            <person name="Quail M.A."/>
            <person name="McQuillan J."/>
            <person name="Munro C.A."/>
            <person name="Pain A."/>
            <person name="Poulter R.T."/>
            <person name="Rajandream M.A."/>
            <person name="Renauld H."/>
            <person name="Spiering M.J."/>
            <person name="Tivey A."/>
            <person name="Gow N.A.R."/>
            <person name="Barrell B."/>
            <person name="Sullivan D.J."/>
            <person name="Berriman M."/>
        </authorList>
    </citation>
    <scope>NUCLEOTIDE SEQUENCE [LARGE SCALE GENOMIC DNA]</scope>
    <source>
        <strain evidence="4">CD36 / ATCC MYA-646 / CBS 7987 / NCPF 3949 / NRRL Y-17841</strain>
    </source>
</reference>
<feature type="region of interest" description="Disordered" evidence="1">
    <location>
        <begin position="1"/>
        <end position="45"/>
    </location>
</feature>
<protein>
    <submittedName>
        <fullName evidence="3">Uncharacterized protein</fullName>
    </submittedName>
</protein>
<evidence type="ECO:0000256" key="1">
    <source>
        <dbReference type="SAM" id="MobiDB-lite"/>
    </source>
</evidence>
<dbReference type="CGD" id="CAL0000159646">
    <property type="gene designation" value="Cd36_23550"/>
</dbReference>
<organism evidence="3 4">
    <name type="scientific">Candida dubliniensis (strain CD36 / ATCC MYA-646 / CBS 7987 / NCPF 3949 / NRRL Y-17841)</name>
    <name type="common">Yeast</name>
    <dbReference type="NCBI Taxonomy" id="573826"/>
    <lineage>
        <taxon>Eukaryota</taxon>
        <taxon>Fungi</taxon>
        <taxon>Dikarya</taxon>
        <taxon>Ascomycota</taxon>
        <taxon>Saccharomycotina</taxon>
        <taxon>Pichiomycetes</taxon>
        <taxon>Debaryomycetaceae</taxon>
        <taxon>Candida/Lodderomyces clade</taxon>
        <taxon>Candida</taxon>
    </lineage>
</organism>